<dbReference type="AlphaFoldDB" id="A0A4Q7NVP8"/>
<dbReference type="InterPro" id="IPR001460">
    <property type="entry name" value="PCN-bd_Tpept"/>
</dbReference>
<dbReference type="InterPro" id="IPR036138">
    <property type="entry name" value="PBP_dimer_sf"/>
</dbReference>
<comment type="caution">
    <text evidence="5">The sequence shown here is derived from an EMBL/GenBank/DDBJ whole genome shotgun (WGS) entry which is preliminary data.</text>
</comment>
<dbReference type="PANTHER" id="PTHR30627:SF24">
    <property type="entry name" value="PENICILLIN-BINDING PROTEIN 4B"/>
    <property type="match status" value="1"/>
</dbReference>
<dbReference type="EMBL" id="SGXD01000001">
    <property type="protein sequence ID" value="RZS91255.1"/>
    <property type="molecule type" value="Genomic_DNA"/>
</dbReference>
<name>A0A4Q7NVP8_9ACTN</name>
<proteinExistence type="predicted"/>
<keyword evidence="2" id="KW-0732">Signal</keyword>
<evidence type="ECO:0000313" key="5">
    <source>
        <dbReference type="EMBL" id="RZS91255.1"/>
    </source>
</evidence>
<dbReference type="SUPFAM" id="SSF56519">
    <property type="entry name" value="Penicillin binding protein dimerisation domain"/>
    <property type="match status" value="1"/>
</dbReference>
<dbReference type="Proteomes" id="UP000293638">
    <property type="component" value="Unassembled WGS sequence"/>
</dbReference>
<dbReference type="Gene3D" id="3.90.1310.10">
    <property type="entry name" value="Penicillin-binding protein 2a (Domain 2)"/>
    <property type="match status" value="1"/>
</dbReference>
<dbReference type="GO" id="GO:0071555">
    <property type="term" value="P:cell wall organization"/>
    <property type="evidence" value="ECO:0007669"/>
    <property type="project" value="TreeGrafter"/>
</dbReference>
<keyword evidence="6" id="KW-1185">Reference proteome</keyword>
<feature type="domain" description="Penicillin binding protein A dimerisation" evidence="4">
    <location>
        <begin position="52"/>
        <end position="133"/>
    </location>
</feature>
<feature type="signal peptide" evidence="2">
    <location>
        <begin position="1"/>
        <end position="28"/>
    </location>
</feature>
<dbReference type="OrthoDB" id="9766847at2"/>
<dbReference type="SUPFAM" id="SSF56601">
    <property type="entry name" value="beta-lactamase/transpeptidase-like"/>
    <property type="match status" value="1"/>
</dbReference>
<dbReference type="RefSeq" id="WP_130491347.1">
    <property type="nucleotide sequence ID" value="NZ_SGXD01000001.1"/>
</dbReference>
<feature type="chain" id="PRO_5020180837" evidence="2">
    <location>
        <begin position="29"/>
        <end position="485"/>
    </location>
</feature>
<evidence type="ECO:0000259" key="3">
    <source>
        <dbReference type="Pfam" id="PF00905"/>
    </source>
</evidence>
<dbReference type="GO" id="GO:0008658">
    <property type="term" value="F:penicillin binding"/>
    <property type="evidence" value="ECO:0007669"/>
    <property type="project" value="InterPro"/>
</dbReference>
<dbReference type="InterPro" id="IPR012338">
    <property type="entry name" value="Beta-lactam/transpept-like"/>
</dbReference>
<protein>
    <submittedName>
        <fullName evidence="5">Cell elongation-specific peptidoglycan D,D-transpeptidase</fullName>
    </submittedName>
</protein>
<evidence type="ECO:0000313" key="6">
    <source>
        <dbReference type="Proteomes" id="UP000293638"/>
    </source>
</evidence>
<dbReference type="GO" id="GO:0071972">
    <property type="term" value="F:peptidoglycan L,D-transpeptidase activity"/>
    <property type="evidence" value="ECO:0007669"/>
    <property type="project" value="TreeGrafter"/>
</dbReference>
<organism evidence="5 6">
    <name type="scientific">Motilibacter rhizosphaerae</name>
    <dbReference type="NCBI Taxonomy" id="598652"/>
    <lineage>
        <taxon>Bacteria</taxon>
        <taxon>Bacillati</taxon>
        <taxon>Actinomycetota</taxon>
        <taxon>Actinomycetes</taxon>
        <taxon>Motilibacterales</taxon>
        <taxon>Motilibacteraceae</taxon>
        <taxon>Motilibacter</taxon>
    </lineage>
</organism>
<sequence length="485" mass="50844">MNRQLRRMSAALMALFALLLLNATYLQAVDAGSLNSHAGNKRVLLLEYSKERGSILVGRQQVARSVKTTDALTYLRSYPTKGLFASVTGYSSLFSRTGIEKYANSFLSGDDDRLRIRRPIDLVTGQRIEGATVQLTLDAAAQQAASRGLAKAGGKGAVVALDPRTGAVLALQSYPVYDPNLLASHDAGTVLKNYDALVKDPDQPLLDRATSEDFPPGSTFKLVTAAAALSSGKYTRTGKVDGPATLDLPQTTKDLPNENGRPCGDGHPTLQTALDLSCNTVFGAVGLALGAHALQDQADKFGFDDPDLSIPLPVAQSVFPDAPNAPQTAQSAIGQFDVRATPLQMAVVAATIANGGKRMKPYLVDRVTAPDLTVLDKTQPEEVEQAVTPQVARELTTMMVDVVQHGTGTNAQIPGVQVAAKTGTAQAGEGDRPHAWFVAFAPATDPKVAVAVLVQNGGTAQEISGNQVAGPIAKSVIQAVLGGGQ</sequence>
<dbReference type="Gene3D" id="3.40.710.10">
    <property type="entry name" value="DD-peptidase/beta-lactamase superfamily"/>
    <property type="match status" value="1"/>
</dbReference>
<evidence type="ECO:0000256" key="1">
    <source>
        <dbReference type="SAM" id="MobiDB-lite"/>
    </source>
</evidence>
<dbReference type="Pfam" id="PF00905">
    <property type="entry name" value="Transpeptidase"/>
    <property type="match status" value="1"/>
</dbReference>
<dbReference type="InterPro" id="IPR054120">
    <property type="entry name" value="PBPA_dimer"/>
</dbReference>
<dbReference type="PANTHER" id="PTHR30627">
    <property type="entry name" value="PEPTIDOGLYCAN D,D-TRANSPEPTIDASE"/>
    <property type="match status" value="1"/>
</dbReference>
<gene>
    <name evidence="5" type="ORF">EV189_0491</name>
</gene>
<accession>A0A4Q7NVP8</accession>
<reference evidence="5 6" key="1">
    <citation type="submission" date="2019-02" db="EMBL/GenBank/DDBJ databases">
        <title>Genomic Encyclopedia of Type Strains, Phase IV (KMG-IV): sequencing the most valuable type-strain genomes for metagenomic binning, comparative biology and taxonomic classification.</title>
        <authorList>
            <person name="Goeker M."/>
        </authorList>
    </citation>
    <scope>NUCLEOTIDE SEQUENCE [LARGE SCALE GENOMIC DNA]</scope>
    <source>
        <strain evidence="5 6">DSM 45622</strain>
    </source>
</reference>
<evidence type="ECO:0000259" key="4">
    <source>
        <dbReference type="Pfam" id="PF21922"/>
    </source>
</evidence>
<dbReference type="Pfam" id="PF21922">
    <property type="entry name" value="PBP_dimer_2"/>
    <property type="match status" value="1"/>
</dbReference>
<dbReference type="InterPro" id="IPR050515">
    <property type="entry name" value="Beta-lactam/transpept"/>
</dbReference>
<evidence type="ECO:0000256" key="2">
    <source>
        <dbReference type="SAM" id="SignalP"/>
    </source>
</evidence>
<feature type="region of interest" description="Disordered" evidence="1">
    <location>
        <begin position="240"/>
        <end position="259"/>
    </location>
</feature>
<feature type="domain" description="Penicillin-binding protein transpeptidase" evidence="3">
    <location>
        <begin position="156"/>
        <end position="477"/>
    </location>
</feature>
<dbReference type="GO" id="GO:0005886">
    <property type="term" value="C:plasma membrane"/>
    <property type="evidence" value="ECO:0007669"/>
    <property type="project" value="TreeGrafter"/>
</dbReference>